<dbReference type="KEGG" id="pyc:TQ32_05330"/>
<reference evidence="3 4" key="2">
    <citation type="journal article" date="2016" name="Int. J. Syst. Evol. Microbiol.">
        <title>Pyrococcus kukulkanii sp. nov., a hyperthermophilic, piezophilic archaeon isolated from a deep-sea hydrothermal vent.</title>
        <authorList>
            <person name="Callac N."/>
            <person name="Oger P."/>
            <person name="Lesongeur F."/>
            <person name="Rattray J.E."/>
            <person name="Vannier P."/>
            <person name="Michoud G."/>
            <person name="Beauverger M."/>
            <person name="Gayet N."/>
            <person name="Rouxel O."/>
            <person name="Jebbar M."/>
            <person name="Godfroy A."/>
        </authorList>
    </citation>
    <scope>NUCLEOTIDE SEQUENCE [LARGE SCALE GENOMIC DNA]</scope>
    <source>
        <strain evidence="3 4">NCB100</strain>
    </source>
</reference>
<name>A0A127B9R3_9EURY</name>
<dbReference type="Proteomes" id="UP000070587">
    <property type="component" value="Chromosome"/>
</dbReference>
<sequence length="424" mass="48404">MSILAGINKIEITPNIPMPMAGYALRVGKSEGILDPLYARILTLNSNLEDPIVIISLDLIRVDNELYQEIVAKISDNIGINKDNIIVTATHTHSGPEISIHFWNSIELGPEDVKLIREYRESLIKSILRAMENIEVKEVEGVLAGKVPIHGIASNRIHKEGPIDTECTFLASKNCFLVINYSCHPTVLPATNKKFSGDLAGMISSMLENSLNFNVALYLNGAAGNVSTRFTRRSQSYEEVKRLATLFYSQFTKGLSITTKLKEDIIIDWKTIKLKARRIKKEELDELEEKEKEIYGKLKRLKAEKRSSPKIRILESNYLGLRILKKRINKLKRIRKIKIKIAKLVIGNKLLAVFIPGEPFVEYQLEIKRNSPYEYTMVIGYSNGYFGYFPYPGTQLDTYEVYNSIIDPSEYTKFREEILNFIFE</sequence>
<evidence type="ECO:0000256" key="1">
    <source>
        <dbReference type="SAM" id="Coils"/>
    </source>
</evidence>
<accession>A0A127B9R3</accession>
<organism evidence="3 4">
    <name type="scientific">Pyrococcus kukulkanii</name>
    <dbReference type="NCBI Taxonomy" id="1609559"/>
    <lineage>
        <taxon>Archaea</taxon>
        <taxon>Methanobacteriati</taxon>
        <taxon>Methanobacteriota</taxon>
        <taxon>Thermococci</taxon>
        <taxon>Thermococcales</taxon>
        <taxon>Thermococcaceae</taxon>
        <taxon>Pyrococcus</taxon>
    </lineage>
</organism>
<reference evidence="4" key="1">
    <citation type="submission" date="2015-02" db="EMBL/GenBank/DDBJ databases">
        <title>Pyrococcus kukulkanii sp. nov., a novel hyperthermophilic archaeon isolated from a deep-sea hydrothermal vent at the Guaymas Basin.</title>
        <authorList>
            <person name="Oger P.M."/>
            <person name="Callac N."/>
            <person name="Jebbar M."/>
            <person name="Godfroy A."/>
        </authorList>
    </citation>
    <scope>NUCLEOTIDE SEQUENCE [LARGE SCALE GENOMIC DNA]</scope>
    <source>
        <strain evidence="4">NCB100</strain>
    </source>
</reference>
<dbReference type="Pfam" id="PF04734">
    <property type="entry name" value="Ceramidase_alk"/>
    <property type="match status" value="1"/>
</dbReference>
<feature type="coiled-coil region" evidence="1">
    <location>
        <begin position="273"/>
        <end position="304"/>
    </location>
</feature>
<dbReference type="STRING" id="1609559.TQ32_05330"/>
<keyword evidence="1" id="KW-0175">Coiled coil</keyword>
<evidence type="ECO:0000313" key="4">
    <source>
        <dbReference type="Proteomes" id="UP000070587"/>
    </source>
</evidence>
<protein>
    <recommendedName>
        <fullName evidence="2">Neutral/alkaline non-lysosomal ceramidase N-terminal domain-containing protein</fullName>
    </recommendedName>
</protein>
<gene>
    <name evidence="3" type="ORF">TQ32_05330</name>
</gene>
<feature type="domain" description="Neutral/alkaline non-lysosomal ceramidase N-terminal" evidence="2">
    <location>
        <begin position="5"/>
        <end position="214"/>
    </location>
</feature>
<dbReference type="EMBL" id="CP010835">
    <property type="protein sequence ID" value="AMM53965.1"/>
    <property type="molecule type" value="Genomic_DNA"/>
</dbReference>
<evidence type="ECO:0000259" key="2">
    <source>
        <dbReference type="Pfam" id="PF04734"/>
    </source>
</evidence>
<dbReference type="PATRIC" id="fig|1609559.3.peg.1112"/>
<dbReference type="AlphaFoldDB" id="A0A127B9R3"/>
<dbReference type="InterPro" id="IPR031329">
    <property type="entry name" value="NEUT/ALK_ceramidase_N"/>
</dbReference>
<proteinExistence type="predicted"/>
<evidence type="ECO:0000313" key="3">
    <source>
        <dbReference type="EMBL" id="AMM53965.1"/>
    </source>
</evidence>